<dbReference type="PANTHER" id="PTHR37161:SF3">
    <property type="entry name" value="HDC10475"/>
    <property type="match status" value="1"/>
</dbReference>
<evidence type="ECO:0000313" key="3">
    <source>
        <dbReference type="Proteomes" id="UP000078200"/>
    </source>
</evidence>
<evidence type="ECO:0000256" key="1">
    <source>
        <dbReference type="SAM" id="Coils"/>
    </source>
</evidence>
<dbReference type="EnsemblMetazoa" id="GAUT028782-RA">
    <property type="protein sequence ID" value="GAUT028782-PA"/>
    <property type="gene ID" value="GAUT028782"/>
</dbReference>
<proteinExistence type="predicted"/>
<sequence length="324" mass="35177">MVAECRRPLIRRKSCVIHYDYLYPSTPETKLPVQDSIAAARKIKRKGAYLSQATGPSSYGSEPYKYEEIHSVEYANHQPYSEHYEYESAPQTTLSNTYLMDNGLRSIAKGSADQANSAVASQNAAAKQAAYVAKNTLAHAASQAANTAVAVLKGKEVLLQRLEEQLTEAHKTMQSELQQLQQAKRSAQAAQYAAEQAINHVSILTAALNNAQSASELAQKAASEAAGELASQIDMVAQAKKKVEAIETQLYTTRLDYQETKDAAEKATYSAQAAQHNANDAALHANVELSASSGGSLQTLHDVGEHHAIIKRTDKHGRDKFYGA</sequence>
<dbReference type="InterPro" id="IPR007999">
    <property type="entry name" value="DUF745"/>
</dbReference>
<dbReference type="VEuPathDB" id="VectorBase:GAUT028782"/>
<protein>
    <submittedName>
        <fullName evidence="2">Uncharacterized protein</fullName>
    </submittedName>
</protein>
<organism evidence="2 3">
    <name type="scientific">Glossina austeni</name>
    <name type="common">Savannah tsetse fly</name>
    <dbReference type="NCBI Taxonomy" id="7395"/>
    <lineage>
        <taxon>Eukaryota</taxon>
        <taxon>Metazoa</taxon>
        <taxon>Ecdysozoa</taxon>
        <taxon>Arthropoda</taxon>
        <taxon>Hexapoda</taxon>
        <taxon>Insecta</taxon>
        <taxon>Pterygota</taxon>
        <taxon>Neoptera</taxon>
        <taxon>Endopterygota</taxon>
        <taxon>Diptera</taxon>
        <taxon>Brachycera</taxon>
        <taxon>Muscomorpha</taxon>
        <taxon>Hippoboscoidea</taxon>
        <taxon>Glossinidae</taxon>
        <taxon>Glossina</taxon>
    </lineage>
</organism>
<evidence type="ECO:0000313" key="2">
    <source>
        <dbReference type="EnsemblMetazoa" id="GAUT028782-PA"/>
    </source>
</evidence>
<keyword evidence="3" id="KW-1185">Reference proteome</keyword>
<feature type="coiled-coil region" evidence="1">
    <location>
        <begin position="152"/>
        <end position="190"/>
    </location>
</feature>
<dbReference type="Proteomes" id="UP000078200">
    <property type="component" value="Unassembled WGS sequence"/>
</dbReference>
<dbReference type="Pfam" id="PF05335">
    <property type="entry name" value="DUF745"/>
    <property type="match status" value="1"/>
</dbReference>
<dbReference type="PANTHER" id="PTHR37161">
    <property type="entry name" value="HDC10475"/>
    <property type="match status" value="1"/>
</dbReference>
<name>A0A1A9V7Z2_GLOAU</name>
<reference evidence="2" key="1">
    <citation type="submission" date="2020-05" db="UniProtKB">
        <authorList>
            <consortium name="EnsemblMetazoa"/>
        </authorList>
    </citation>
    <scope>IDENTIFICATION</scope>
    <source>
        <strain evidence="2">TTRI</strain>
    </source>
</reference>
<accession>A0A1A9V7Z2</accession>
<keyword evidence="1" id="KW-0175">Coiled coil</keyword>
<dbReference type="AlphaFoldDB" id="A0A1A9V7Z2"/>